<dbReference type="InParanoid" id="A0A059B3B4"/>
<proteinExistence type="predicted"/>
<evidence type="ECO:0000313" key="1">
    <source>
        <dbReference type="EMBL" id="KCW60160.1"/>
    </source>
</evidence>
<dbReference type="AlphaFoldDB" id="A0A059B3B4"/>
<protein>
    <submittedName>
        <fullName evidence="1">Uncharacterized protein</fullName>
    </submittedName>
</protein>
<reference evidence="1" key="1">
    <citation type="submission" date="2013-07" db="EMBL/GenBank/DDBJ databases">
        <title>The genome of Eucalyptus grandis.</title>
        <authorList>
            <person name="Schmutz J."/>
            <person name="Hayes R."/>
            <person name="Myburg A."/>
            <person name="Tuskan G."/>
            <person name="Grattapaglia D."/>
            <person name="Rokhsar D.S."/>
        </authorList>
    </citation>
    <scope>NUCLEOTIDE SEQUENCE</scope>
    <source>
        <tissue evidence="1">Leaf extractions</tissue>
    </source>
</reference>
<dbReference type="EMBL" id="KK198760">
    <property type="protein sequence ID" value="KCW60160.1"/>
    <property type="molecule type" value="Genomic_DNA"/>
</dbReference>
<sequence length="66" mass="7207">MRNSTINYKSSVCSNTKLIPGPHFSTCVGNKKSFNALVSQIDCQLNHATSTTTVTLRNLPVPNSLR</sequence>
<dbReference type="Gramene" id="KCW60160">
    <property type="protein sequence ID" value="KCW60160"/>
    <property type="gene ID" value="EUGRSUZ_H02884"/>
</dbReference>
<gene>
    <name evidence="1" type="ORF">EUGRSUZ_H02884</name>
</gene>
<accession>A0A059B3B4</accession>
<organism evidence="1">
    <name type="scientific">Eucalyptus grandis</name>
    <name type="common">Flooded gum</name>
    <dbReference type="NCBI Taxonomy" id="71139"/>
    <lineage>
        <taxon>Eukaryota</taxon>
        <taxon>Viridiplantae</taxon>
        <taxon>Streptophyta</taxon>
        <taxon>Embryophyta</taxon>
        <taxon>Tracheophyta</taxon>
        <taxon>Spermatophyta</taxon>
        <taxon>Magnoliopsida</taxon>
        <taxon>eudicotyledons</taxon>
        <taxon>Gunneridae</taxon>
        <taxon>Pentapetalae</taxon>
        <taxon>rosids</taxon>
        <taxon>malvids</taxon>
        <taxon>Myrtales</taxon>
        <taxon>Myrtaceae</taxon>
        <taxon>Myrtoideae</taxon>
        <taxon>Eucalypteae</taxon>
        <taxon>Eucalyptus</taxon>
    </lineage>
</organism>
<name>A0A059B3B4_EUCGR</name>